<protein>
    <submittedName>
        <fullName evidence="1">Uncharacterized protein</fullName>
    </submittedName>
</protein>
<accession>A0ABP2K9X3</accession>
<reference evidence="1" key="1">
    <citation type="submission" date="2010-08" db="EMBL/GenBank/DDBJ databases">
        <authorList>
            <person name="Weinstock G."/>
            <person name="Sodergren E."/>
            <person name="Clifton S."/>
            <person name="Fulton L."/>
            <person name="Fulton B."/>
            <person name="Courtney L."/>
            <person name="Fronick C."/>
            <person name="Harrison M."/>
            <person name="Strong C."/>
            <person name="Farmer C."/>
            <person name="Delahaunty K."/>
            <person name="Markovic C."/>
            <person name="Hall O."/>
            <person name="Minx P."/>
            <person name="Tomlinson C."/>
            <person name="Mitreva M."/>
            <person name="Hou S."/>
            <person name="Chen J."/>
            <person name="Wollam A."/>
            <person name="Pepin K.H."/>
            <person name="Johnson M."/>
            <person name="Bhonagiri V."/>
            <person name="Zhang X."/>
            <person name="Suruliraj S."/>
            <person name="Warren W."/>
            <person name="Chinwalla A."/>
            <person name="Mardis E.R."/>
            <person name="Wilson R.K."/>
        </authorList>
    </citation>
    <scope>NUCLEOTIDE SEQUENCE [LARGE SCALE GENOMIC DNA]</scope>
    <source>
        <strain evidence="1">HL044PA1</strain>
    </source>
</reference>
<comment type="caution">
    <text evidence="1">The sequence shown here is derived from an EMBL/GenBank/DDBJ whole genome shotgun (WGS) entry which is preliminary data.</text>
</comment>
<evidence type="ECO:0000313" key="1">
    <source>
        <dbReference type="EMBL" id="EFS93719.1"/>
    </source>
</evidence>
<dbReference type="GeneID" id="92880250"/>
<proteinExistence type="predicted"/>
<sequence length="424" mass="45977">MWTHPCGAVLSVQLRQGDAVELVAGITMPPSAEDAEVTVPGPTWALDQPVPAIVWVAGASGIVVTRSAGDDAVLTVWRQDMGDCHPVDEGVSLLGAEIPLSPGNARMALWRGRSADTVAEAVECLPEWLPPETIVDPPEEIMCHTPDAGILIDGTDHTSETIGPLPMGAHDLVIYESRGATRVMIGWSPGLATVVGARVDEIVSSFDPRTVTGPQMWLLMNAVGMRVAPFEALDMAAEGLENVLSRPFREDDDHVAKLLTCCAAFRLGHRLGDPELRDEGLRRLWDLPMDEPGTFMSRCIASAELAEFVPGGDWVNITSDDGEDPLVRAERAMWTGRFGGRDADEAVWELGAFLPAIPGGPLYADGHRMPRRRAALAHAMTTVWPEDLTSAFGPMRVGELRQRTARRLLISEHLDDEDLALLTW</sequence>
<gene>
    <name evidence="1" type="ORF">HMPREF9607_00175</name>
</gene>
<dbReference type="EMBL" id="ADZU01000003">
    <property type="protein sequence ID" value="EFS93719.1"/>
    <property type="molecule type" value="Genomic_DNA"/>
</dbReference>
<dbReference type="Proteomes" id="UP000003179">
    <property type="component" value="Unassembled WGS sequence"/>
</dbReference>
<name>A0ABP2K9X3_9ACTN</name>
<keyword evidence="2" id="KW-1185">Reference proteome</keyword>
<organism evidence="1 2">
    <name type="scientific">Cutibacterium modestum HL044PA1</name>
    <dbReference type="NCBI Taxonomy" id="765109"/>
    <lineage>
        <taxon>Bacteria</taxon>
        <taxon>Bacillati</taxon>
        <taxon>Actinomycetota</taxon>
        <taxon>Actinomycetes</taxon>
        <taxon>Propionibacteriales</taxon>
        <taxon>Propionibacteriaceae</taxon>
        <taxon>Cutibacterium</taxon>
        <taxon>Cutibacterium modestum</taxon>
    </lineage>
</organism>
<dbReference type="RefSeq" id="WP_002527099.1">
    <property type="nucleotide sequence ID" value="NZ_GL383170.1"/>
</dbReference>
<evidence type="ECO:0000313" key="2">
    <source>
        <dbReference type="Proteomes" id="UP000003179"/>
    </source>
</evidence>